<dbReference type="AlphaFoldDB" id="S0FUT3"/>
<evidence type="ECO:0000313" key="1">
    <source>
        <dbReference type="EMBL" id="EMS74071.1"/>
    </source>
</evidence>
<dbReference type="eggNOG" id="COG3708">
    <property type="taxonomic scope" value="Bacteria"/>
</dbReference>
<evidence type="ECO:0000313" key="2">
    <source>
        <dbReference type="Proteomes" id="UP000014155"/>
    </source>
</evidence>
<protein>
    <submittedName>
        <fullName evidence="1">Uncharacterized protein</fullName>
    </submittedName>
</protein>
<dbReference type="STRING" id="1195236.CTER_4158"/>
<sequence>MARIFKFEISDMPKVYLVGRESKYNIQTHIQGDNRIPAFWDKCLADGTFKELEKQWEFLYEPGYVGATINWDMGYGRFSYVCGMLYKEGVTVPEGYVMYEIGDVKIGRCWIKGRDSEDVTSNAHTLTMQAIRDQKLCPNQLKWSMEIFNGQRFLTPDENGEIILDYYIPLAKSFESLGKRVIYPYLAAYPDFKAVCSNSAGENSQRQMYDFLYESINAIYADLPLIGIPYEDDDCYEYWQPGSSKPELSAKMQNIRKTFLAFFEYLMRMGLAGEAVQEGLLIKKDKMVIQNRMKNKLSLFGLTSVENKDEYFFTHNKYKEIFPAWKFYCSNAEGLKINPKDVHAFLHGYVEGKQITAAGMFGRIRNADLISQLEGLFIQKGYNCKYDHLRVVYEKEYPDKQKAHMNIYYDYKKLEQMIFEFKSPQLSKVLKYYDQMDDELKTLVFSRTKICDGCGYCTQTDRSGKRKRLAVTLKLDGEKKSKCPLFPSFVWDNANEEMIKIVKKLFDFSEEILYGN</sequence>
<reference evidence="1 2" key="1">
    <citation type="journal article" date="2013" name="Genome Announc.">
        <title>Draft Genome Sequence of the Cellulolytic, Mesophilic, Anaerobic Bacterium Clostridium termitidis Strain CT1112 (DSM 5398).</title>
        <authorList>
            <person name="Lal S."/>
            <person name="Ramachandran U."/>
            <person name="Zhang X."/>
            <person name="Munir R."/>
            <person name="Sparling R."/>
            <person name="Levin D.B."/>
        </authorList>
    </citation>
    <scope>NUCLEOTIDE SEQUENCE [LARGE SCALE GENOMIC DNA]</scope>
    <source>
        <strain evidence="1 2">CT1112</strain>
    </source>
</reference>
<proteinExistence type="predicted"/>
<dbReference type="EMBL" id="AORV01000007">
    <property type="protein sequence ID" value="EMS74071.1"/>
    <property type="molecule type" value="Genomic_DNA"/>
</dbReference>
<accession>S0FUT3</accession>
<keyword evidence="2" id="KW-1185">Reference proteome</keyword>
<gene>
    <name evidence="1" type="ORF">CTER_4158</name>
</gene>
<dbReference type="RefSeq" id="WP_004623002.1">
    <property type="nucleotide sequence ID" value="NZ_AORV01000007.1"/>
</dbReference>
<organism evidence="1 2">
    <name type="scientific">Ruminiclostridium cellobioparum subsp. termitidis CT1112</name>
    <dbReference type="NCBI Taxonomy" id="1195236"/>
    <lineage>
        <taxon>Bacteria</taxon>
        <taxon>Bacillati</taxon>
        <taxon>Bacillota</taxon>
        <taxon>Clostridia</taxon>
        <taxon>Eubacteriales</taxon>
        <taxon>Oscillospiraceae</taxon>
        <taxon>Ruminiclostridium</taxon>
    </lineage>
</organism>
<dbReference type="InterPro" id="IPR011256">
    <property type="entry name" value="Reg_factor_effector_dom_sf"/>
</dbReference>
<name>S0FUT3_RUMCE</name>
<dbReference type="Proteomes" id="UP000014155">
    <property type="component" value="Unassembled WGS sequence"/>
</dbReference>
<comment type="caution">
    <text evidence="1">The sequence shown here is derived from an EMBL/GenBank/DDBJ whole genome shotgun (WGS) entry which is preliminary data.</text>
</comment>
<dbReference type="Gene3D" id="3.20.80.10">
    <property type="entry name" value="Regulatory factor, effector binding domain"/>
    <property type="match status" value="1"/>
</dbReference>
<dbReference type="PATRIC" id="fig|1195236.3.peg.188"/>